<dbReference type="SUPFAM" id="SSF52540">
    <property type="entry name" value="P-loop containing nucleoside triphosphate hydrolases"/>
    <property type="match status" value="1"/>
</dbReference>
<keyword evidence="3" id="KW-0547">Nucleotide-binding</keyword>
<dbReference type="GO" id="GO:0016887">
    <property type="term" value="F:ATP hydrolysis activity"/>
    <property type="evidence" value="ECO:0007669"/>
    <property type="project" value="InterPro"/>
</dbReference>
<dbReference type="InterPro" id="IPR050763">
    <property type="entry name" value="ABC_transporter_ATP-binding"/>
</dbReference>
<dbReference type="PANTHER" id="PTHR42711:SF19">
    <property type="entry name" value="DOXORUBICIN RESISTANCE ATP-BINDING PROTEIN DRRA"/>
    <property type="match status" value="1"/>
</dbReference>
<gene>
    <name evidence="7" type="ORF">GA0070564_110110</name>
</gene>
<dbReference type="GO" id="GO:0046677">
    <property type="term" value="P:response to antibiotic"/>
    <property type="evidence" value="ECO:0007669"/>
    <property type="project" value="UniProtKB-KW"/>
</dbReference>
<dbReference type="InterPro" id="IPR003439">
    <property type="entry name" value="ABC_transporter-like_ATP-bd"/>
</dbReference>
<dbReference type="AlphaFoldDB" id="A0A1C5AHB7"/>
<evidence type="ECO:0000256" key="3">
    <source>
        <dbReference type="ARBA" id="ARBA00022741"/>
    </source>
</evidence>
<reference evidence="8" key="1">
    <citation type="submission" date="2016-06" db="EMBL/GenBank/DDBJ databases">
        <authorList>
            <person name="Varghese N."/>
            <person name="Submissions Spin"/>
        </authorList>
    </citation>
    <scope>NUCLEOTIDE SEQUENCE [LARGE SCALE GENOMIC DNA]</scope>
    <source>
        <strain evidence="8">DSM 44830</strain>
    </source>
</reference>
<dbReference type="Pfam" id="PF00005">
    <property type="entry name" value="ABC_tran"/>
    <property type="match status" value="1"/>
</dbReference>
<dbReference type="Gene3D" id="3.40.50.300">
    <property type="entry name" value="P-loop containing nucleotide triphosphate hydrolases"/>
    <property type="match status" value="1"/>
</dbReference>
<comment type="subcellular location">
    <subcellularLocation>
        <location evidence="1">Cell membrane</location>
        <topology evidence="1">Peripheral membrane protein</topology>
    </subcellularLocation>
</comment>
<sequence>MVLRVESLTKEYLKGRKANDDISFEVAAGEVLGLLGHNGAGKTTLVNQVAGLVRPTSGSISLAGRDPVREPAFARSACSIQPQAHAPLNGVTPRQAVEMLGRIRGGRRDQVRRRTEELFAALEMTDSADLPGQRLSGGIRRLTSFCMAAVEPGSLVLLDEPTNDVDPVRRRLLWAEVRRLADDGRAVIVVTHSLGEAERGVDRVVVLDEGRVVALGTPTELRRAVPGELRLELTVNPQAPALVAPAWAGPQATNGNRTSIPVPAEYTQEAVGWAAQLRTEGLVDEFALSPVTLEDVYIQLTAEQKEERHDVAA</sequence>
<dbReference type="SMART" id="SM00382">
    <property type="entry name" value="AAA"/>
    <property type="match status" value="1"/>
</dbReference>
<dbReference type="InterPro" id="IPR003593">
    <property type="entry name" value="AAA+_ATPase"/>
</dbReference>
<evidence type="ECO:0000313" key="7">
    <source>
        <dbReference type="EMBL" id="SCF44559.1"/>
    </source>
</evidence>
<dbReference type="GO" id="GO:0005886">
    <property type="term" value="C:plasma membrane"/>
    <property type="evidence" value="ECO:0007669"/>
    <property type="project" value="UniProtKB-SubCell"/>
</dbReference>
<evidence type="ECO:0000256" key="1">
    <source>
        <dbReference type="ARBA" id="ARBA00004202"/>
    </source>
</evidence>
<evidence type="ECO:0000256" key="5">
    <source>
        <dbReference type="ARBA" id="ARBA00023251"/>
    </source>
</evidence>
<keyword evidence="2" id="KW-0813">Transport</keyword>
<dbReference type="GO" id="GO:0005524">
    <property type="term" value="F:ATP binding"/>
    <property type="evidence" value="ECO:0007669"/>
    <property type="project" value="UniProtKB-KW"/>
</dbReference>
<keyword evidence="5" id="KW-0046">Antibiotic resistance</keyword>
<dbReference type="PANTHER" id="PTHR42711">
    <property type="entry name" value="ABC TRANSPORTER ATP-BINDING PROTEIN"/>
    <property type="match status" value="1"/>
</dbReference>
<dbReference type="STRING" id="262898.GA0070564_110110"/>
<name>A0A1C5AHB7_9ACTN</name>
<evidence type="ECO:0000259" key="6">
    <source>
        <dbReference type="PROSITE" id="PS50893"/>
    </source>
</evidence>
<organism evidence="7 8">
    <name type="scientific">Micromonospora mirobrigensis</name>
    <dbReference type="NCBI Taxonomy" id="262898"/>
    <lineage>
        <taxon>Bacteria</taxon>
        <taxon>Bacillati</taxon>
        <taxon>Actinomycetota</taxon>
        <taxon>Actinomycetes</taxon>
        <taxon>Micromonosporales</taxon>
        <taxon>Micromonosporaceae</taxon>
        <taxon>Micromonospora</taxon>
    </lineage>
</organism>
<evidence type="ECO:0000256" key="2">
    <source>
        <dbReference type="ARBA" id="ARBA00022448"/>
    </source>
</evidence>
<evidence type="ECO:0000313" key="8">
    <source>
        <dbReference type="Proteomes" id="UP000199504"/>
    </source>
</evidence>
<dbReference type="InterPro" id="IPR027417">
    <property type="entry name" value="P-loop_NTPase"/>
</dbReference>
<dbReference type="Proteomes" id="UP000199504">
    <property type="component" value="Unassembled WGS sequence"/>
</dbReference>
<feature type="domain" description="ABC transporter" evidence="6">
    <location>
        <begin position="3"/>
        <end position="234"/>
    </location>
</feature>
<protein>
    <submittedName>
        <fullName evidence="7">ABC-2 type transport system ATP-binding protein</fullName>
    </submittedName>
</protein>
<evidence type="ECO:0000256" key="4">
    <source>
        <dbReference type="ARBA" id="ARBA00022840"/>
    </source>
</evidence>
<accession>A0A1C5AHB7</accession>
<dbReference type="PROSITE" id="PS50893">
    <property type="entry name" value="ABC_TRANSPORTER_2"/>
    <property type="match status" value="1"/>
</dbReference>
<proteinExistence type="predicted"/>
<keyword evidence="8" id="KW-1185">Reference proteome</keyword>
<dbReference type="EMBL" id="FMCX01000010">
    <property type="protein sequence ID" value="SCF44559.1"/>
    <property type="molecule type" value="Genomic_DNA"/>
</dbReference>
<keyword evidence="4 7" id="KW-0067">ATP-binding</keyword>